<evidence type="ECO:0000313" key="7">
    <source>
        <dbReference type="Proteomes" id="UP000595374"/>
    </source>
</evidence>
<dbReference type="RefSeq" id="WP_137827014.1">
    <property type="nucleotide sequence ID" value="NZ_CP065989.1"/>
</dbReference>
<reference evidence="6 7" key="1">
    <citation type="submission" date="2020-12" db="EMBL/GenBank/DDBJ databases">
        <title>FDA dAtabase for Regulatory Grade micrObial Sequences (FDA-ARGOS): Supporting development and validation of Infectious Disease Dx tests.</title>
        <authorList>
            <person name="Sproer C."/>
            <person name="Gronow S."/>
            <person name="Severitt S."/>
            <person name="Schroder I."/>
            <person name="Tallon L."/>
            <person name="Sadzewicz L."/>
            <person name="Zhao X."/>
            <person name="Boylan J."/>
            <person name="Ott S."/>
            <person name="Bowen H."/>
            <person name="Vavikolanu K."/>
            <person name="Mehta A."/>
            <person name="Aluvathingal J."/>
            <person name="Nadendla S."/>
            <person name="Lowell S."/>
            <person name="Myers T."/>
            <person name="Yan Y."/>
            <person name="Sichtig H."/>
        </authorList>
    </citation>
    <scope>NUCLEOTIDE SEQUENCE [LARGE SCALE GENOMIC DNA]</scope>
    <source>
        <strain evidence="6 7">FDAARGOS_990</strain>
    </source>
</reference>
<protein>
    <recommendedName>
        <fullName evidence="1">D-inositol 3-phosphate glycosyltransferase</fullName>
    </recommendedName>
</protein>
<dbReference type="Gene3D" id="3.40.50.2000">
    <property type="entry name" value="Glycogen Phosphorylase B"/>
    <property type="match status" value="2"/>
</dbReference>
<evidence type="ECO:0000313" key="6">
    <source>
        <dbReference type="EMBL" id="QQB15393.1"/>
    </source>
</evidence>
<dbReference type="GO" id="GO:1901137">
    <property type="term" value="P:carbohydrate derivative biosynthetic process"/>
    <property type="evidence" value="ECO:0007669"/>
    <property type="project" value="UniProtKB-ARBA"/>
</dbReference>
<evidence type="ECO:0000259" key="5">
    <source>
        <dbReference type="Pfam" id="PF13439"/>
    </source>
</evidence>
<feature type="domain" description="Glycosyltransferase subfamily 4-like N-terminal" evidence="5">
    <location>
        <begin position="19"/>
        <end position="175"/>
    </location>
</feature>
<feature type="domain" description="Glycosyl transferase family 1" evidence="4">
    <location>
        <begin position="188"/>
        <end position="324"/>
    </location>
</feature>
<dbReference type="Pfam" id="PF13439">
    <property type="entry name" value="Glyco_transf_4"/>
    <property type="match status" value="1"/>
</dbReference>
<keyword evidence="3 6" id="KW-0808">Transferase</keyword>
<dbReference type="InterPro" id="IPR050194">
    <property type="entry name" value="Glycosyltransferase_grp1"/>
</dbReference>
<name>A0A7T4A138_9MICO</name>
<sequence length="400" mass="43169">MRILVIADYRYPLREPLRGGLETHVWTLVRELERRGHHVTLAAKSGSDFLENSPPELIYDDLAWPPGARRSDSSLPREIEDHQRASLEAVIDYLAAHPTQFDVVHNHAVSALPLSRAAALDVPVFTTLHTPPRLDLVNTIDPAQRGRVFTVSGYAQESWANAGVDTTVVMNGADATVWPLGPGGDRLCWFGRLVPEKYPHVAVDVANRLGARLTLMGPVGDPDYFADYVAPAIARSHGRVDYLGCLSQRETAHIVGGSAATLVTPMWNEPFGQVVIESLFCGTPVVALDRGAFGKLYRSVPGVTLVPTAMSDDEQLAAMASAAHDGLRAGGERAGIAARRRLRDYAVSHFSVSSVADTLLGHFAAAIRDPERFGTVWEGRAPVDEDAVAATTYARTGAAG</sequence>
<accession>A0A7T4A138</accession>
<dbReference type="PANTHER" id="PTHR45947">
    <property type="entry name" value="SULFOQUINOVOSYL TRANSFERASE SQD2"/>
    <property type="match status" value="1"/>
</dbReference>
<gene>
    <name evidence="6" type="ORF">I6H47_05475</name>
</gene>
<dbReference type="EMBL" id="CP065989">
    <property type="protein sequence ID" value="QQB15393.1"/>
    <property type="molecule type" value="Genomic_DNA"/>
</dbReference>
<evidence type="ECO:0000256" key="2">
    <source>
        <dbReference type="ARBA" id="ARBA00022676"/>
    </source>
</evidence>
<dbReference type="InterPro" id="IPR001296">
    <property type="entry name" value="Glyco_trans_1"/>
</dbReference>
<evidence type="ECO:0000259" key="4">
    <source>
        <dbReference type="Pfam" id="PF00534"/>
    </source>
</evidence>
<evidence type="ECO:0000256" key="1">
    <source>
        <dbReference type="ARBA" id="ARBA00021292"/>
    </source>
</evidence>
<dbReference type="Pfam" id="PF00534">
    <property type="entry name" value="Glycos_transf_1"/>
    <property type="match status" value="1"/>
</dbReference>
<dbReference type="AlphaFoldDB" id="A0A7T4A138"/>
<dbReference type="PANTHER" id="PTHR45947:SF3">
    <property type="entry name" value="SULFOQUINOVOSYL TRANSFERASE SQD2"/>
    <property type="match status" value="1"/>
</dbReference>
<keyword evidence="2" id="KW-0328">Glycosyltransferase</keyword>
<dbReference type="Proteomes" id="UP000595374">
    <property type="component" value="Chromosome"/>
</dbReference>
<dbReference type="InterPro" id="IPR028098">
    <property type="entry name" value="Glyco_trans_4-like_N"/>
</dbReference>
<organism evidence="6 7">
    <name type="scientific">Brevibacterium casei</name>
    <dbReference type="NCBI Taxonomy" id="33889"/>
    <lineage>
        <taxon>Bacteria</taxon>
        <taxon>Bacillati</taxon>
        <taxon>Actinomycetota</taxon>
        <taxon>Actinomycetes</taxon>
        <taxon>Micrococcales</taxon>
        <taxon>Brevibacteriaceae</taxon>
        <taxon>Brevibacterium</taxon>
    </lineage>
</organism>
<dbReference type="GO" id="GO:0016757">
    <property type="term" value="F:glycosyltransferase activity"/>
    <property type="evidence" value="ECO:0007669"/>
    <property type="project" value="UniProtKB-KW"/>
</dbReference>
<evidence type="ECO:0000256" key="3">
    <source>
        <dbReference type="ARBA" id="ARBA00022679"/>
    </source>
</evidence>
<proteinExistence type="predicted"/>
<dbReference type="SUPFAM" id="SSF53756">
    <property type="entry name" value="UDP-Glycosyltransferase/glycogen phosphorylase"/>
    <property type="match status" value="1"/>
</dbReference>